<dbReference type="EMBL" id="JACHGT010000010">
    <property type="protein sequence ID" value="MBB6036704.1"/>
    <property type="molecule type" value="Genomic_DNA"/>
</dbReference>
<dbReference type="Proteomes" id="UP000548476">
    <property type="component" value="Unassembled WGS sequence"/>
</dbReference>
<protein>
    <recommendedName>
        <fullName evidence="3">HTH cro/C1-type domain-containing protein</fullName>
    </recommendedName>
</protein>
<sequence>MFTGLMDVRGISVKAMAAGSFRSMSTIYMLRNGALNPIPALTQQVAKVLGMSEADLGIIAGHDNDE</sequence>
<dbReference type="AlphaFoldDB" id="A0A841FLG9"/>
<accession>A0A841FLG9</accession>
<organism evidence="1 2">
    <name type="scientific">Phytomonospora endophytica</name>
    <dbReference type="NCBI Taxonomy" id="714109"/>
    <lineage>
        <taxon>Bacteria</taxon>
        <taxon>Bacillati</taxon>
        <taxon>Actinomycetota</taxon>
        <taxon>Actinomycetes</taxon>
        <taxon>Micromonosporales</taxon>
        <taxon>Micromonosporaceae</taxon>
        <taxon>Phytomonospora</taxon>
    </lineage>
</organism>
<evidence type="ECO:0000313" key="2">
    <source>
        <dbReference type="Proteomes" id="UP000548476"/>
    </source>
</evidence>
<dbReference type="RefSeq" id="WP_203686490.1">
    <property type="nucleotide sequence ID" value="NZ_BONT01000058.1"/>
</dbReference>
<keyword evidence="2" id="KW-1185">Reference proteome</keyword>
<comment type="caution">
    <text evidence="1">The sequence shown here is derived from an EMBL/GenBank/DDBJ whole genome shotgun (WGS) entry which is preliminary data.</text>
</comment>
<evidence type="ECO:0008006" key="3">
    <source>
        <dbReference type="Google" id="ProtNLM"/>
    </source>
</evidence>
<gene>
    <name evidence="1" type="ORF">HNR73_004577</name>
</gene>
<name>A0A841FLG9_9ACTN</name>
<evidence type="ECO:0000313" key="1">
    <source>
        <dbReference type="EMBL" id="MBB6036704.1"/>
    </source>
</evidence>
<reference evidence="1 2" key="1">
    <citation type="submission" date="2020-08" db="EMBL/GenBank/DDBJ databases">
        <title>Genomic Encyclopedia of Type Strains, Phase IV (KMG-IV): sequencing the most valuable type-strain genomes for metagenomic binning, comparative biology and taxonomic classification.</title>
        <authorList>
            <person name="Goeker M."/>
        </authorList>
    </citation>
    <scope>NUCLEOTIDE SEQUENCE [LARGE SCALE GENOMIC DNA]</scope>
    <source>
        <strain evidence="1 2">YIM 65646</strain>
    </source>
</reference>
<proteinExistence type="predicted"/>